<protein>
    <submittedName>
        <fullName evidence="1">Uncharacterized protein</fullName>
    </submittedName>
</protein>
<name>A0A1R0KLB6_9PSEU</name>
<proteinExistence type="predicted"/>
<dbReference type="OrthoDB" id="6313019at2"/>
<dbReference type="EMBL" id="MQUQ01000015">
    <property type="protein sequence ID" value="OLZ47450.1"/>
    <property type="molecule type" value="Genomic_DNA"/>
</dbReference>
<keyword evidence="2" id="KW-1185">Reference proteome</keyword>
<accession>A0A1R0KLB6</accession>
<evidence type="ECO:0000313" key="1">
    <source>
        <dbReference type="EMBL" id="OLZ47450.1"/>
    </source>
</evidence>
<dbReference type="AlphaFoldDB" id="A0A1R0KLB6"/>
<organism evidence="1 2">
    <name type="scientific">Amycolatopsis coloradensis</name>
    <dbReference type="NCBI Taxonomy" id="76021"/>
    <lineage>
        <taxon>Bacteria</taxon>
        <taxon>Bacillati</taxon>
        <taxon>Actinomycetota</taxon>
        <taxon>Actinomycetes</taxon>
        <taxon>Pseudonocardiales</taxon>
        <taxon>Pseudonocardiaceae</taxon>
        <taxon>Amycolatopsis</taxon>
    </lineage>
</organism>
<gene>
    <name evidence="1" type="ORF">BS329_26390</name>
</gene>
<sequence length="136" mass="15713">MMDQKEFRKACYEAARRTRGQIARFLPYQQPGNFEQAEIVYPHRTAAVLWTQDWDEGGRHEIFGIAEAPVGFGSITFVDEPGLLAVLGELLRGHRLYTRAELEAPIDLTAPPWVDYREARFWRPDNLGEALFNCWD</sequence>
<comment type="caution">
    <text evidence="1">The sequence shown here is derived from an EMBL/GenBank/DDBJ whole genome shotgun (WGS) entry which is preliminary data.</text>
</comment>
<evidence type="ECO:0000313" key="2">
    <source>
        <dbReference type="Proteomes" id="UP000187486"/>
    </source>
</evidence>
<dbReference type="STRING" id="76021.BS329_26390"/>
<reference evidence="1 2" key="1">
    <citation type="submission" date="2016-01" db="EMBL/GenBank/DDBJ databases">
        <title>Amycolatopsis coloradensis genome sequencing and assembly.</title>
        <authorList>
            <person name="Mayilraj S."/>
        </authorList>
    </citation>
    <scope>NUCLEOTIDE SEQUENCE [LARGE SCALE GENOMIC DNA]</scope>
    <source>
        <strain evidence="1 2">DSM 44225</strain>
    </source>
</reference>
<dbReference type="Proteomes" id="UP000187486">
    <property type="component" value="Unassembled WGS sequence"/>
</dbReference>